<dbReference type="HOGENOM" id="CLU_1074284_0_0_1"/>
<feature type="compositionally biased region" description="Basic and acidic residues" evidence="1">
    <location>
        <begin position="234"/>
        <end position="247"/>
    </location>
</feature>
<dbReference type="STRING" id="933852.A0A0C2X8C2"/>
<name>A0A0C2X8C2_SERVB</name>
<keyword evidence="4" id="KW-1185">Reference proteome</keyword>
<reference evidence="3 4" key="1">
    <citation type="submission" date="2014-04" db="EMBL/GenBank/DDBJ databases">
        <authorList>
            <consortium name="DOE Joint Genome Institute"/>
            <person name="Kuo A."/>
            <person name="Zuccaro A."/>
            <person name="Kohler A."/>
            <person name="Nagy L.G."/>
            <person name="Floudas D."/>
            <person name="Copeland A."/>
            <person name="Barry K.W."/>
            <person name="Cichocki N."/>
            <person name="Veneault-Fourrey C."/>
            <person name="LaButti K."/>
            <person name="Lindquist E.A."/>
            <person name="Lipzen A."/>
            <person name="Lundell T."/>
            <person name="Morin E."/>
            <person name="Murat C."/>
            <person name="Sun H."/>
            <person name="Tunlid A."/>
            <person name="Henrissat B."/>
            <person name="Grigoriev I.V."/>
            <person name="Hibbett D.S."/>
            <person name="Martin F."/>
            <person name="Nordberg H.P."/>
            <person name="Cantor M.N."/>
            <person name="Hua S.X."/>
        </authorList>
    </citation>
    <scope>NUCLEOTIDE SEQUENCE [LARGE SCALE GENOMIC DNA]</scope>
    <source>
        <strain evidence="3 4">MAFF 305830</strain>
    </source>
</reference>
<feature type="transmembrane region" description="Helical" evidence="2">
    <location>
        <begin position="136"/>
        <end position="157"/>
    </location>
</feature>
<keyword evidence="2" id="KW-0472">Membrane</keyword>
<feature type="transmembrane region" description="Helical" evidence="2">
    <location>
        <begin position="92"/>
        <end position="116"/>
    </location>
</feature>
<dbReference type="PROSITE" id="PS51257">
    <property type="entry name" value="PROKAR_LIPOPROTEIN"/>
    <property type="match status" value="1"/>
</dbReference>
<dbReference type="Proteomes" id="UP000054097">
    <property type="component" value="Unassembled WGS sequence"/>
</dbReference>
<evidence type="ECO:0008006" key="5">
    <source>
        <dbReference type="Google" id="ProtNLM"/>
    </source>
</evidence>
<keyword evidence="2" id="KW-1133">Transmembrane helix</keyword>
<dbReference type="AlphaFoldDB" id="A0A0C2X8C2"/>
<dbReference type="EMBL" id="KN824313">
    <property type="protein sequence ID" value="KIM25502.1"/>
    <property type="molecule type" value="Genomic_DNA"/>
</dbReference>
<evidence type="ECO:0000256" key="2">
    <source>
        <dbReference type="SAM" id="Phobius"/>
    </source>
</evidence>
<evidence type="ECO:0000256" key="1">
    <source>
        <dbReference type="SAM" id="MobiDB-lite"/>
    </source>
</evidence>
<reference evidence="4" key="2">
    <citation type="submission" date="2015-01" db="EMBL/GenBank/DDBJ databases">
        <title>Evolutionary Origins and Diversification of the Mycorrhizal Mutualists.</title>
        <authorList>
            <consortium name="DOE Joint Genome Institute"/>
            <consortium name="Mycorrhizal Genomics Consortium"/>
            <person name="Kohler A."/>
            <person name="Kuo A."/>
            <person name="Nagy L.G."/>
            <person name="Floudas D."/>
            <person name="Copeland A."/>
            <person name="Barry K.W."/>
            <person name="Cichocki N."/>
            <person name="Veneault-Fourrey C."/>
            <person name="LaButti K."/>
            <person name="Lindquist E.A."/>
            <person name="Lipzen A."/>
            <person name="Lundell T."/>
            <person name="Morin E."/>
            <person name="Murat C."/>
            <person name="Riley R."/>
            <person name="Ohm R."/>
            <person name="Sun H."/>
            <person name="Tunlid A."/>
            <person name="Henrissat B."/>
            <person name="Grigoriev I.V."/>
            <person name="Hibbett D.S."/>
            <person name="Martin F."/>
        </authorList>
    </citation>
    <scope>NUCLEOTIDE SEQUENCE [LARGE SCALE GENOMIC DNA]</scope>
    <source>
        <strain evidence="4">MAFF 305830</strain>
    </source>
</reference>
<protein>
    <recommendedName>
        <fullName evidence="5">MARVEL domain-containing protein</fullName>
    </recommendedName>
</protein>
<feature type="transmembrane region" description="Helical" evidence="2">
    <location>
        <begin position="57"/>
        <end position="80"/>
    </location>
</feature>
<evidence type="ECO:0000313" key="3">
    <source>
        <dbReference type="EMBL" id="KIM25502.1"/>
    </source>
</evidence>
<gene>
    <name evidence="3" type="ORF">M408DRAFT_26059</name>
</gene>
<dbReference type="OrthoDB" id="2501127at2759"/>
<feature type="transmembrane region" description="Helical" evidence="2">
    <location>
        <begin position="12"/>
        <end position="37"/>
    </location>
</feature>
<keyword evidence="2" id="KW-0812">Transmembrane</keyword>
<accession>A0A0C2X8C2</accession>
<organism evidence="3 4">
    <name type="scientific">Serendipita vermifera MAFF 305830</name>
    <dbReference type="NCBI Taxonomy" id="933852"/>
    <lineage>
        <taxon>Eukaryota</taxon>
        <taxon>Fungi</taxon>
        <taxon>Dikarya</taxon>
        <taxon>Basidiomycota</taxon>
        <taxon>Agaricomycotina</taxon>
        <taxon>Agaricomycetes</taxon>
        <taxon>Sebacinales</taxon>
        <taxon>Serendipitaceae</taxon>
        <taxon>Serendipita</taxon>
    </lineage>
</organism>
<sequence>MFSSKTLVIYKTIFYILLSLTSCGLFVFTIIRIAFTIQPRDNVRFSGFNGKSFYDQPVAELCFCGSVSLIFSITMLVVLATKTPRALISRNWFEVIANGILCFVWLGGAAACSALWMNLNYCSVFSQCRILQAMLAFAWFGWVFITINLVVSISILARSGQWDGHIYERAQKSVTVEEDSSYMEQKAGSEMNAVPWTYPQAETSRRSGTESLQLSSFSAFIPWLNSSYAGSRRTSFESPRRTREIQRKSSRLTLDISRV</sequence>
<feature type="region of interest" description="Disordered" evidence="1">
    <location>
        <begin position="230"/>
        <end position="249"/>
    </location>
</feature>
<proteinExistence type="predicted"/>
<evidence type="ECO:0000313" key="4">
    <source>
        <dbReference type="Proteomes" id="UP000054097"/>
    </source>
</evidence>